<protein>
    <submittedName>
        <fullName evidence="1">Uncharacterized protein</fullName>
    </submittedName>
</protein>
<dbReference type="Proteomes" id="UP000664132">
    <property type="component" value="Unassembled WGS sequence"/>
</dbReference>
<dbReference type="AlphaFoldDB" id="A0A8H7T8K5"/>
<sequence length="212" mass="24418">MAAAPFHLTATDQATLSMIDDEFVPYTWTNLKIAIAKNDLSILPRAPSVLRRYINRSREAISNESSTAAFLLQNRLFWVDSKSPQPLNCPILPNNPEPFADEYDYKMIYNDWLYGLTSDITHVVVWMKTRLAITEQGELTAESRTIVEEFVDPTFIQQMRFEGASEDSVIYFKNDPKLQSVGVLEHFHVLLRGASKHLLDEWTRCDVPMYLR</sequence>
<evidence type="ECO:0000313" key="1">
    <source>
        <dbReference type="EMBL" id="KAG4416865.1"/>
    </source>
</evidence>
<name>A0A8H7T8K5_9HELO</name>
<dbReference type="GO" id="GO:0005737">
    <property type="term" value="C:cytoplasm"/>
    <property type="evidence" value="ECO:0007669"/>
    <property type="project" value="TreeGrafter"/>
</dbReference>
<dbReference type="OrthoDB" id="498286at2759"/>
<dbReference type="GO" id="GO:0006044">
    <property type="term" value="P:N-acetylglucosamine metabolic process"/>
    <property type="evidence" value="ECO:0007669"/>
    <property type="project" value="TreeGrafter"/>
</dbReference>
<evidence type="ECO:0000313" key="2">
    <source>
        <dbReference type="Proteomes" id="UP000664132"/>
    </source>
</evidence>
<keyword evidence="2" id="KW-1185">Reference proteome</keyword>
<reference evidence="1" key="1">
    <citation type="submission" date="2021-02" db="EMBL/GenBank/DDBJ databases">
        <title>Genome sequence Cadophora malorum strain M34.</title>
        <authorList>
            <person name="Stefanovic E."/>
            <person name="Vu D."/>
            <person name="Scully C."/>
            <person name="Dijksterhuis J."/>
            <person name="Roader J."/>
            <person name="Houbraken J."/>
        </authorList>
    </citation>
    <scope>NUCLEOTIDE SEQUENCE</scope>
    <source>
        <strain evidence="1">M34</strain>
    </source>
</reference>
<dbReference type="PANTHER" id="PTHR35020">
    <property type="entry name" value="N-ACETYLGLUCOSAMINE-INDUCED PROTEIN 1"/>
    <property type="match status" value="1"/>
</dbReference>
<comment type="caution">
    <text evidence="1">The sequence shown here is derived from an EMBL/GenBank/DDBJ whole genome shotgun (WGS) entry which is preliminary data.</text>
</comment>
<dbReference type="InterPro" id="IPR022036">
    <property type="entry name" value="DUF3605"/>
</dbReference>
<accession>A0A8H7T8K5</accession>
<organism evidence="1 2">
    <name type="scientific">Cadophora malorum</name>
    <dbReference type="NCBI Taxonomy" id="108018"/>
    <lineage>
        <taxon>Eukaryota</taxon>
        <taxon>Fungi</taxon>
        <taxon>Dikarya</taxon>
        <taxon>Ascomycota</taxon>
        <taxon>Pezizomycotina</taxon>
        <taxon>Leotiomycetes</taxon>
        <taxon>Helotiales</taxon>
        <taxon>Ploettnerulaceae</taxon>
        <taxon>Cadophora</taxon>
    </lineage>
</organism>
<gene>
    <name evidence="1" type="ORF">IFR04_010007</name>
</gene>
<dbReference type="PANTHER" id="PTHR35020:SF2">
    <property type="entry name" value="N-ACETYLGLUCOSAMINE-INDUCED PROTEIN 1"/>
    <property type="match status" value="1"/>
</dbReference>
<dbReference type="Pfam" id="PF12239">
    <property type="entry name" value="DUF3605"/>
    <property type="match status" value="1"/>
</dbReference>
<dbReference type="EMBL" id="JAFJYH010000172">
    <property type="protein sequence ID" value="KAG4416865.1"/>
    <property type="molecule type" value="Genomic_DNA"/>
</dbReference>
<proteinExistence type="predicted"/>